<dbReference type="InterPro" id="IPR002591">
    <property type="entry name" value="Phosphodiest/P_Trfase"/>
</dbReference>
<dbReference type="InterPro" id="IPR017850">
    <property type="entry name" value="Alkaline_phosphatase_core_sf"/>
</dbReference>
<dbReference type="Pfam" id="PF01663">
    <property type="entry name" value="Phosphodiest"/>
    <property type="match status" value="1"/>
</dbReference>
<dbReference type="PANTHER" id="PTHR10151">
    <property type="entry name" value="ECTONUCLEOTIDE PYROPHOSPHATASE/PHOSPHODIESTERASE"/>
    <property type="match status" value="1"/>
</dbReference>
<dbReference type="AlphaFoldDB" id="A0A4D4JBW5"/>
<dbReference type="GO" id="GO:0016787">
    <property type="term" value="F:hydrolase activity"/>
    <property type="evidence" value="ECO:0007669"/>
    <property type="project" value="UniProtKB-ARBA"/>
</dbReference>
<evidence type="ECO:0000313" key="2">
    <source>
        <dbReference type="Proteomes" id="UP000298860"/>
    </source>
</evidence>
<gene>
    <name evidence="1" type="ORF">GTS_47170</name>
</gene>
<dbReference type="Gene3D" id="3.40.720.10">
    <property type="entry name" value="Alkaline Phosphatase, subunit A"/>
    <property type="match status" value="1"/>
</dbReference>
<dbReference type="RefSeq" id="WP_192909702.1">
    <property type="nucleotide sequence ID" value="NZ_BJFL01000033.1"/>
</dbReference>
<accession>A0A4D4JBW5</accession>
<sequence>MTDTPLVPRYGDGALADVLPSVLAALGVPGGRNPLGLAPLRAACVLLVDGLGWRLLREHAAHAPFLAELAEGREPITAGFPATTATSVTAIGTGSPTGAHGIVGYTFRTPDGDLLDVLGWTTHGQGKKVDLREKFVPENAQPAPTALERAAADGVRVRLAVPHQFQGSGLTRAALRGGETSGVFALGDLAVAAAAALDADGRRLCYAYHGDLDLLGHVYGPGSLAWRLQLEHIDRLAATIAEALPADAALVVVADHGMVTVPEENRVDVDTEPALTEGVRLVGGEVRVRHVYAEPGATADVHAAWRDVLGDRAWVLTRDEAVDAGWFGPEVADHARQRIGDLVVACRGRTGIVRSAVEPILTRMLGQHGSLTADEQLVPLLVHRS</sequence>
<name>A0A4D4JBW5_9PSEU</name>
<dbReference type="SUPFAM" id="SSF53649">
    <property type="entry name" value="Alkaline phosphatase-like"/>
    <property type="match status" value="1"/>
</dbReference>
<keyword evidence="2" id="KW-1185">Reference proteome</keyword>
<protein>
    <submittedName>
        <fullName evidence="1">Phosphodiesterase</fullName>
    </submittedName>
</protein>
<evidence type="ECO:0000313" key="1">
    <source>
        <dbReference type="EMBL" id="GDY33084.1"/>
    </source>
</evidence>
<dbReference type="EMBL" id="BJFL01000033">
    <property type="protein sequence ID" value="GDY33084.1"/>
    <property type="molecule type" value="Genomic_DNA"/>
</dbReference>
<reference evidence="2" key="1">
    <citation type="submission" date="2019-04" db="EMBL/GenBank/DDBJ databases">
        <title>Draft genome sequence of Pseudonocardiaceae bacterium SL3-2-4.</title>
        <authorList>
            <person name="Ningsih F."/>
            <person name="Yokota A."/>
            <person name="Sakai Y."/>
            <person name="Nanatani K."/>
            <person name="Yabe S."/>
            <person name="Oetari A."/>
            <person name="Sjamsuridzal W."/>
        </authorList>
    </citation>
    <scope>NUCLEOTIDE SEQUENCE [LARGE SCALE GENOMIC DNA]</scope>
    <source>
        <strain evidence="2">SL3-2-4</strain>
    </source>
</reference>
<organism evidence="1 2">
    <name type="scientific">Gandjariella thermophila</name>
    <dbReference type="NCBI Taxonomy" id="1931992"/>
    <lineage>
        <taxon>Bacteria</taxon>
        <taxon>Bacillati</taxon>
        <taxon>Actinomycetota</taxon>
        <taxon>Actinomycetes</taxon>
        <taxon>Pseudonocardiales</taxon>
        <taxon>Pseudonocardiaceae</taxon>
        <taxon>Gandjariella</taxon>
    </lineage>
</organism>
<dbReference type="Proteomes" id="UP000298860">
    <property type="component" value="Unassembled WGS sequence"/>
</dbReference>
<comment type="caution">
    <text evidence="1">The sequence shown here is derived from an EMBL/GenBank/DDBJ whole genome shotgun (WGS) entry which is preliminary data.</text>
</comment>
<proteinExistence type="predicted"/>
<dbReference type="PANTHER" id="PTHR10151:SF120">
    <property type="entry name" value="BIS(5'-ADENOSYL)-TRIPHOSPHATASE"/>
    <property type="match status" value="1"/>
</dbReference>